<organism evidence="4 5">
    <name type="scientific">Blastocystis sp. subtype 1 (strain ATCC 50177 / NandII)</name>
    <dbReference type="NCBI Taxonomy" id="478820"/>
    <lineage>
        <taxon>Eukaryota</taxon>
        <taxon>Sar</taxon>
        <taxon>Stramenopiles</taxon>
        <taxon>Bigyra</taxon>
        <taxon>Opalozoa</taxon>
        <taxon>Opalinata</taxon>
        <taxon>Blastocystidae</taxon>
        <taxon>Blastocystis</taxon>
    </lineage>
</organism>
<feature type="transmembrane region" description="Helical" evidence="2">
    <location>
        <begin position="291"/>
        <end position="315"/>
    </location>
</feature>
<dbReference type="SUPFAM" id="SSF47473">
    <property type="entry name" value="EF-hand"/>
    <property type="match status" value="1"/>
</dbReference>
<evidence type="ECO:0000256" key="1">
    <source>
        <dbReference type="ARBA" id="ARBA00022837"/>
    </source>
</evidence>
<accession>A0A196SJ57</accession>
<dbReference type="InterPro" id="IPR025164">
    <property type="entry name" value="Toastrack_DUF4097"/>
</dbReference>
<gene>
    <name evidence="4" type="ORF">AV274_2290</name>
</gene>
<sequence>MLEPSAVVFTPENKEHFQKACYCMAVDFILLLIIACTIFIILFFFPNYNNDDNVSYLLWLFFIPVTERIIILSASTCKHSKLQLTLFRFSYCVNHFMALFWSSCILTGIFCYRLLAAEICEHSTLSSLFSNIFLISLLVLICLLHMFICFTNYYVSFFISKPKAAQLCLFVEYQILLVTSIVVYSLAHFYFNNSSQGKLYVRSMCLFLLSAVLCFCILSGYLSYFSSTHSFMAICRILCLVIATYYFIQTFHMMKSRSVLLSQWNSNWIVYRRVFPASSSYHVDAEAFLSLVKHLFCFFILCHILPFIVALSVFYHGASIHTVLSEKAILTYFHALDADQDGLLSESDLSQFFRSVQIPIRPRDIQTIIRHADGVTGISFNNFNTLLVKEKEITERVDVDVRATVKERGDTVSETEIQAIRVFIEPVLLLYRGIHVIDRLLTKRTNRISLLYTLISCVVVATCGALLIHGTYSLLFIQFCGIVSPFSTTALWNESLPVFSFHFHSSIQRGHLAINQTFIDSPILSVSRYACDASALQWPQLTGVLLDYSPKNGTLTGNVWHNQTLLDRYTKNILFTPYNTACLNEISSLTLPSHAFHGAWVSEPLEEVVLDMEGSAYDCSAQFARPLEVKRFVLRQNAGWLDVQNVRVIETLLVHVQNVSGEIGGVVDAMGNQTEIRVTCVMCGLTLRNFRLAYHNLFIETGEGMIYLDDTKLSSQCILDFFSSSGSIMLQSVEIGNTHIESSGGAVTLEEVTVLDHSVVNITTLTSNVRISSFAMQSASILVSTGSGHIRLFLGQSSFKGTVNAFTRDGVIVLPNGSELYDRTNDQGVSAVVKHKCSSACSSVINVYSYSGYITINT</sequence>
<dbReference type="PROSITE" id="PS00018">
    <property type="entry name" value="EF_HAND_1"/>
    <property type="match status" value="1"/>
</dbReference>
<evidence type="ECO:0000313" key="4">
    <source>
        <dbReference type="EMBL" id="OAO15974.1"/>
    </source>
</evidence>
<proteinExistence type="predicted"/>
<dbReference type="EMBL" id="LXWW01000106">
    <property type="protein sequence ID" value="OAO15974.1"/>
    <property type="molecule type" value="Genomic_DNA"/>
</dbReference>
<name>A0A196SJ57_BLAHN</name>
<dbReference type="InterPro" id="IPR011992">
    <property type="entry name" value="EF-hand-dom_pair"/>
</dbReference>
<keyword evidence="2" id="KW-0812">Transmembrane</keyword>
<dbReference type="InterPro" id="IPR002048">
    <property type="entry name" value="EF_hand_dom"/>
</dbReference>
<feature type="transmembrane region" description="Helical" evidence="2">
    <location>
        <begin position="56"/>
        <end position="75"/>
    </location>
</feature>
<feature type="domain" description="EF-hand" evidence="3">
    <location>
        <begin position="324"/>
        <end position="359"/>
    </location>
</feature>
<feature type="transmembrane region" description="Helical" evidence="2">
    <location>
        <begin position="96"/>
        <end position="116"/>
    </location>
</feature>
<dbReference type="OrthoDB" id="10641289at2759"/>
<comment type="caution">
    <text evidence="4">The sequence shown here is derived from an EMBL/GenBank/DDBJ whole genome shotgun (WGS) entry which is preliminary data.</text>
</comment>
<feature type="transmembrane region" description="Helical" evidence="2">
    <location>
        <begin position="231"/>
        <end position="248"/>
    </location>
</feature>
<evidence type="ECO:0000313" key="5">
    <source>
        <dbReference type="Proteomes" id="UP000078348"/>
    </source>
</evidence>
<feature type="transmembrane region" description="Helical" evidence="2">
    <location>
        <begin position="21"/>
        <end position="44"/>
    </location>
</feature>
<feature type="transmembrane region" description="Helical" evidence="2">
    <location>
        <begin position="128"/>
        <end position="155"/>
    </location>
</feature>
<feature type="transmembrane region" description="Helical" evidence="2">
    <location>
        <begin position="167"/>
        <end position="187"/>
    </location>
</feature>
<feature type="transmembrane region" description="Helical" evidence="2">
    <location>
        <begin position="449"/>
        <end position="468"/>
    </location>
</feature>
<evidence type="ECO:0000256" key="2">
    <source>
        <dbReference type="SAM" id="Phobius"/>
    </source>
</evidence>
<dbReference type="PROSITE" id="PS50222">
    <property type="entry name" value="EF_HAND_2"/>
    <property type="match status" value="1"/>
</dbReference>
<dbReference type="Pfam" id="PF13349">
    <property type="entry name" value="DUF4097"/>
    <property type="match status" value="1"/>
</dbReference>
<keyword evidence="2" id="KW-1133">Transmembrane helix</keyword>
<dbReference type="Proteomes" id="UP000078348">
    <property type="component" value="Unassembled WGS sequence"/>
</dbReference>
<evidence type="ECO:0000259" key="3">
    <source>
        <dbReference type="PROSITE" id="PS50222"/>
    </source>
</evidence>
<dbReference type="Gene3D" id="1.10.238.10">
    <property type="entry name" value="EF-hand"/>
    <property type="match status" value="1"/>
</dbReference>
<protein>
    <recommendedName>
        <fullName evidence="3">EF-hand domain-containing protein</fullName>
    </recommendedName>
</protein>
<reference evidence="4 5" key="1">
    <citation type="submission" date="2016-05" db="EMBL/GenBank/DDBJ databases">
        <title>Nuclear genome of Blastocystis sp. subtype 1 NandII.</title>
        <authorList>
            <person name="Gentekaki E."/>
            <person name="Curtis B."/>
            <person name="Stairs C."/>
            <person name="Eme L."/>
            <person name="Herman E."/>
            <person name="Klimes V."/>
            <person name="Arias M.C."/>
            <person name="Elias M."/>
            <person name="Hilliou F."/>
            <person name="Klute M."/>
            <person name="Malik S.-B."/>
            <person name="Pightling A."/>
            <person name="Rachubinski R."/>
            <person name="Salas D."/>
            <person name="Schlacht A."/>
            <person name="Suga H."/>
            <person name="Archibald J."/>
            <person name="Ball S.G."/>
            <person name="Clark G."/>
            <person name="Dacks J."/>
            <person name="Van Der Giezen M."/>
            <person name="Tsaousis A."/>
            <person name="Roger A."/>
        </authorList>
    </citation>
    <scope>NUCLEOTIDE SEQUENCE [LARGE SCALE GENOMIC DNA]</scope>
    <source>
        <strain evidence="5">ATCC 50177 / NandII</strain>
    </source>
</reference>
<keyword evidence="1" id="KW-0106">Calcium</keyword>
<dbReference type="GO" id="GO:0005509">
    <property type="term" value="F:calcium ion binding"/>
    <property type="evidence" value="ECO:0007669"/>
    <property type="project" value="InterPro"/>
</dbReference>
<feature type="transmembrane region" description="Helical" evidence="2">
    <location>
        <begin position="199"/>
        <end position="224"/>
    </location>
</feature>
<dbReference type="AlphaFoldDB" id="A0A196SJ57"/>
<keyword evidence="5" id="KW-1185">Reference proteome</keyword>
<keyword evidence="2" id="KW-0472">Membrane</keyword>
<dbReference type="InterPro" id="IPR018247">
    <property type="entry name" value="EF_Hand_1_Ca_BS"/>
</dbReference>